<accession>A0A840TF87</accession>
<dbReference type="InterPro" id="IPR002347">
    <property type="entry name" value="SDR_fam"/>
</dbReference>
<dbReference type="GO" id="GO:0016020">
    <property type="term" value="C:membrane"/>
    <property type="evidence" value="ECO:0007669"/>
    <property type="project" value="TreeGrafter"/>
</dbReference>
<comment type="caution">
    <text evidence="4">The sequence shown here is derived from an EMBL/GenBank/DDBJ whole genome shotgun (WGS) entry which is preliminary data.</text>
</comment>
<keyword evidence="5" id="KW-1185">Reference proteome</keyword>
<dbReference type="RefSeq" id="WP_184169802.1">
    <property type="nucleotide sequence ID" value="NZ_JACHGF010000001.1"/>
</dbReference>
<keyword evidence="2" id="KW-0560">Oxidoreductase</keyword>
<evidence type="ECO:0000313" key="4">
    <source>
        <dbReference type="EMBL" id="MBB5282164.1"/>
    </source>
</evidence>
<gene>
    <name evidence="4" type="ORF">HNQ92_000285</name>
</gene>
<evidence type="ECO:0000256" key="3">
    <source>
        <dbReference type="RuleBase" id="RU000363"/>
    </source>
</evidence>
<reference evidence="4 5" key="1">
    <citation type="submission" date="2020-08" db="EMBL/GenBank/DDBJ databases">
        <title>Genomic Encyclopedia of Type Strains, Phase IV (KMG-IV): sequencing the most valuable type-strain genomes for metagenomic binning, comparative biology and taxonomic classification.</title>
        <authorList>
            <person name="Goeker M."/>
        </authorList>
    </citation>
    <scope>NUCLEOTIDE SEQUENCE [LARGE SCALE GENOMIC DNA]</scope>
    <source>
        <strain evidence="4 5">DSM 105074</strain>
    </source>
</reference>
<protein>
    <submittedName>
        <fullName evidence="4">Short-subunit dehydrogenase</fullName>
    </submittedName>
</protein>
<dbReference type="PRINTS" id="PR00080">
    <property type="entry name" value="SDRFAMILY"/>
</dbReference>
<name>A0A840TF87_9BACT</name>
<dbReference type="PRINTS" id="PR00081">
    <property type="entry name" value="GDHRDH"/>
</dbReference>
<dbReference type="EMBL" id="JACHGF010000001">
    <property type="protein sequence ID" value="MBB5282164.1"/>
    <property type="molecule type" value="Genomic_DNA"/>
</dbReference>
<evidence type="ECO:0000256" key="2">
    <source>
        <dbReference type="ARBA" id="ARBA00023002"/>
    </source>
</evidence>
<dbReference type="InterPro" id="IPR036291">
    <property type="entry name" value="NAD(P)-bd_dom_sf"/>
</dbReference>
<dbReference type="PANTHER" id="PTHR44196">
    <property type="entry name" value="DEHYDROGENASE/REDUCTASE SDR FAMILY MEMBER 7B"/>
    <property type="match status" value="1"/>
</dbReference>
<dbReference type="GO" id="GO:0016491">
    <property type="term" value="F:oxidoreductase activity"/>
    <property type="evidence" value="ECO:0007669"/>
    <property type="project" value="UniProtKB-KW"/>
</dbReference>
<dbReference type="PROSITE" id="PS00061">
    <property type="entry name" value="ADH_SHORT"/>
    <property type="match status" value="1"/>
</dbReference>
<dbReference type="CDD" id="cd05233">
    <property type="entry name" value="SDR_c"/>
    <property type="match status" value="1"/>
</dbReference>
<sequence>MNSLAVVTGGTKGIGRALVTKLLDGGFDVATCARHEKELRALQEEMAARYPQQTLHALPADLSTRSEVDKFVAYILSLDQAVKVLINNTGVFLPGQIHNEAEGTLEKTIETNVYSAYHLTRGLLDGMIKRREGHIFNICSTASLVAYPNGGSYCISKFALYGMTKVLREEMKPHGVKVTAVLPGATYTASWEGSDLPEERFMQPNDVATLIWSALQLSPSAVMEEILLRPQLGDID</sequence>
<organism evidence="4 5">
    <name type="scientific">Rhabdobacter roseus</name>
    <dbReference type="NCBI Taxonomy" id="1655419"/>
    <lineage>
        <taxon>Bacteria</taxon>
        <taxon>Pseudomonadati</taxon>
        <taxon>Bacteroidota</taxon>
        <taxon>Cytophagia</taxon>
        <taxon>Cytophagales</taxon>
        <taxon>Cytophagaceae</taxon>
        <taxon>Rhabdobacter</taxon>
    </lineage>
</organism>
<proteinExistence type="inferred from homology"/>
<dbReference type="Gene3D" id="3.40.50.720">
    <property type="entry name" value="NAD(P)-binding Rossmann-like Domain"/>
    <property type="match status" value="1"/>
</dbReference>
<dbReference type="SUPFAM" id="SSF51735">
    <property type="entry name" value="NAD(P)-binding Rossmann-fold domains"/>
    <property type="match status" value="1"/>
</dbReference>
<dbReference type="InterPro" id="IPR020904">
    <property type="entry name" value="Sc_DH/Rdtase_CS"/>
</dbReference>
<evidence type="ECO:0000256" key="1">
    <source>
        <dbReference type="ARBA" id="ARBA00006484"/>
    </source>
</evidence>
<dbReference type="Pfam" id="PF00106">
    <property type="entry name" value="adh_short"/>
    <property type="match status" value="1"/>
</dbReference>
<evidence type="ECO:0000313" key="5">
    <source>
        <dbReference type="Proteomes" id="UP000557307"/>
    </source>
</evidence>
<comment type="similarity">
    <text evidence="1 3">Belongs to the short-chain dehydrogenases/reductases (SDR) family.</text>
</comment>
<dbReference type="AlphaFoldDB" id="A0A840TF87"/>
<dbReference type="Proteomes" id="UP000557307">
    <property type="component" value="Unassembled WGS sequence"/>
</dbReference>
<dbReference type="PANTHER" id="PTHR44196:SF1">
    <property type="entry name" value="DEHYDROGENASE_REDUCTASE SDR FAMILY MEMBER 7B"/>
    <property type="match status" value="1"/>
</dbReference>